<feature type="domain" description="D-isomer specific 2-hydroxyacid dehydrogenase catalytic" evidence="5">
    <location>
        <begin position="26"/>
        <end position="310"/>
    </location>
</feature>
<dbReference type="PROSITE" id="PS00671">
    <property type="entry name" value="D_2_HYDROXYACID_DH_3"/>
    <property type="match status" value="1"/>
</dbReference>
<feature type="domain" description="D-isomer specific 2-hydroxyacid dehydrogenase NAD-binding" evidence="6">
    <location>
        <begin position="112"/>
        <end position="283"/>
    </location>
</feature>
<keyword evidence="8" id="KW-1185">Reference proteome</keyword>
<proteinExistence type="inferred from homology"/>
<organism evidence="7 8">
    <name type="scientific">Bifidobacterium minimum</name>
    <dbReference type="NCBI Taxonomy" id="1693"/>
    <lineage>
        <taxon>Bacteria</taxon>
        <taxon>Bacillati</taxon>
        <taxon>Actinomycetota</taxon>
        <taxon>Actinomycetes</taxon>
        <taxon>Bifidobacteriales</taxon>
        <taxon>Bifidobacteriaceae</taxon>
        <taxon>Bifidobacterium</taxon>
    </lineage>
</organism>
<dbReference type="Pfam" id="PF00389">
    <property type="entry name" value="2-Hacid_dh"/>
    <property type="match status" value="1"/>
</dbReference>
<name>A0A087BM64_9BIFI</name>
<dbReference type="InterPro" id="IPR006139">
    <property type="entry name" value="D-isomer_2_OHA_DH_cat_dom"/>
</dbReference>
<dbReference type="GO" id="GO:0047964">
    <property type="term" value="F:glyoxylate reductase (NADH) activity"/>
    <property type="evidence" value="ECO:0007669"/>
    <property type="project" value="UniProtKB-EC"/>
</dbReference>
<dbReference type="InterPro" id="IPR006140">
    <property type="entry name" value="D-isomer_DH_NAD-bd"/>
</dbReference>
<evidence type="ECO:0000259" key="6">
    <source>
        <dbReference type="Pfam" id="PF02826"/>
    </source>
</evidence>
<dbReference type="EC" id="1.1.1.26" evidence="7"/>
<accession>A0A087BM64</accession>
<dbReference type="AlphaFoldDB" id="A0A087BM64"/>
<dbReference type="RefSeq" id="WP_022860762.1">
    <property type="nucleotide sequence ID" value="NZ_JGZD01000009.1"/>
</dbReference>
<dbReference type="GO" id="GO:0051287">
    <property type="term" value="F:NAD binding"/>
    <property type="evidence" value="ECO:0007669"/>
    <property type="project" value="InterPro"/>
</dbReference>
<keyword evidence="3" id="KW-0520">NAD</keyword>
<dbReference type="EMBL" id="JGZD01000009">
    <property type="protein sequence ID" value="KFI72114.1"/>
    <property type="molecule type" value="Genomic_DNA"/>
</dbReference>
<dbReference type="SUPFAM" id="SSF51735">
    <property type="entry name" value="NAD(P)-binding Rossmann-fold domains"/>
    <property type="match status" value="1"/>
</dbReference>
<dbReference type="PANTHER" id="PTHR43761">
    <property type="entry name" value="D-ISOMER SPECIFIC 2-HYDROXYACID DEHYDROGENASE FAMILY PROTEIN (AFU_ORTHOLOGUE AFUA_1G13630)"/>
    <property type="match status" value="1"/>
</dbReference>
<evidence type="ECO:0000256" key="1">
    <source>
        <dbReference type="ARBA" id="ARBA00005854"/>
    </source>
</evidence>
<keyword evidence="2 4" id="KW-0560">Oxidoreductase</keyword>
<dbReference type="Proteomes" id="UP000029014">
    <property type="component" value="Unassembled WGS sequence"/>
</dbReference>
<dbReference type="Pfam" id="PF02826">
    <property type="entry name" value="2-Hacid_dh_C"/>
    <property type="match status" value="1"/>
</dbReference>
<dbReference type="InterPro" id="IPR029753">
    <property type="entry name" value="D-isomer_DH_CS"/>
</dbReference>
<dbReference type="PANTHER" id="PTHR43761:SF1">
    <property type="entry name" value="D-ISOMER SPECIFIC 2-HYDROXYACID DEHYDROGENASE CATALYTIC DOMAIN-CONTAINING PROTEIN-RELATED"/>
    <property type="match status" value="1"/>
</dbReference>
<dbReference type="PROSITE" id="PS00670">
    <property type="entry name" value="D_2_HYDROXYACID_DH_2"/>
    <property type="match status" value="1"/>
</dbReference>
<dbReference type="FunFam" id="3.40.50.720:FF:000203">
    <property type="entry name" value="D-3-phosphoglycerate dehydrogenase (SerA)"/>
    <property type="match status" value="1"/>
</dbReference>
<gene>
    <name evidence="7" type="ORF">BMIN_0002</name>
</gene>
<evidence type="ECO:0000256" key="3">
    <source>
        <dbReference type="ARBA" id="ARBA00023027"/>
    </source>
</evidence>
<sequence length="313" mass="33446">MKIVVAEPLHVSDGELDEDIRRTLPGDVQVVRYQDRPADDAEYARRVRDADVIVIANMPLRQNILQQCDHLRMVSIGFVGYDHVDVDYCHGHGIMVANSPTYPTQAVAELAIGLTLSLLRDLITADHSVRSGGTAAGLTGAQIAGRVFGVIGTGRIGQATAALARAFGATTIGFNHSGHPVDGIKIVGLDELLHRSDIVSVHVPLTPHTEHLIDGQRLAQMKPGALLINTARGPVVDNDALARALSDGTIAGAGLDVFNTEPPLPADTPILHAPHTVLTPHIGFDTTEALSFRARQVLGNIASWLHNKPEHTV</sequence>
<comment type="similarity">
    <text evidence="1 4">Belongs to the D-isomer specific 2-hydroxyacid dehydrogenase family.</text>
</comment>
<dbReference type="eggNOG" id="COG1052">
    <property type="taxonomic scope" value="Bacteria"/>
</dbReference>
<dbReference type="SUPFAM" id="SSF52283">
    <property type="entry name" value="Formate/glycerate dehydrogenase catalytic domain-like"/>
    <property type="match status" value="1"/>
</dbReference>
<evidence type="ECO:0000256" key="2">
    <source>
        <dbReference type="ARBA" id="ARBA00023002"/>
    </source>
</evidence>
<evidence type="ECO:0000256" key="4">
    <source>
        <dbReference type="RuleBase" id="RU003719"/>
    </source>
</evidence>
<dbReference type="InterPro" id="IPR036291">
    <property type="entry name" value="NAD(P)-bd_dom_sf"/>
</dbReference>
<dbReference type="Gene3D" id="3.40.50.720">
    <property type="entry name" value="NAD(P)-binding Rossmann-like Domain"/>
    <property type="match status" value="2"/>
</dbReference>
<evidence type="ECO:0000313" key="8">
    <source>
        <dbReference type="Proteomes" id="UP000029014"/>
    </source>
</evidence>
<reference evidence="7 8" key="1">
    <citation type="submission" date="2014-03" db="EMBL/GenBank/DDBJ databases">
        <title>Genomics of Bifidobacteria.</title>
        <authorList>
            <person name="Ventura M."/>
            <person name="Milani C."/>
            <person name="Lugli G.A."/>
        </authorList>
    </citation>
    <scope>NUCLEOTIDE SEQUENCE [LARGE SCALE GENOMIC DNA]</scope>
    <source>
        <strain evidence="7 8">LMG 11592</strain>
    </source>
</reference>
<comment type="caution">
    <text evidence="7">The sequence shown here is derived from an EMBL/GenBank/DDBJ whole genome shotgun (WGS) entry which is preliminary data.</text>
</comment>
<evidence type="ECO:0000259" key="5">
    <source>
        <dbReference type="Pfam" id="PF00389"/>
    </source>
</evidence>
<dbReference type="STRING" id="1693.BMIN_0002"/>
<protein>
    <submittedName>
        <fullName evidence="7">Phosphoglycerate dehydrogenase</fullName>
        <ecNumber evidence="7">1.1.1.26</ecNumber>
    </submittedName>
</protein>
<dbReference type="InterPro" id="IPR050418">
    <property type="entry name" value="D-iso_2-hydroxyacid_DH_PdxB"/>
</dbReference>
<evidence type="ECO:0000313" key="7">
    <source>
        <dbReference type="EMBL" id="KFI72114.1"/>
    </source>
</evidence>